<organism evidence="1">
    <name type="scientific">marine metagenome</name>
    <dbReference type="NCBI Taxonomy" id="408172"/>
    <lineage>
        <taxon>unclassified sequences</taxon>
        <taxon>metagenomes</taxon>
        <taxon>ecological metagenomes</taxon>
    </lineage>
</organism>
<feature type="non-terminal residue" evidence="1">
    <location>
        <position position="127"/>
    </location>
</feature>
<dbReference type="EMBL" id="UINC01101055">
    <property type="protein sequence ID" value="SVC61573.1"/>
    <property type="molecule type" value="Genomic_DNA"/>
</dbReference>
<gene>
    <name evidence="1" type="ORF">METZ01_LOCUS314427</name>
</gene>
<sequence>MKKLFFTGIFALATLFASSQIMVVTSYDGDQEETIDKLTANMGIGFSVNDNITIGFMKAGENDEGDDSYDLWARYNLDMMEGGYVSLQMPTSDGTDNMSIGLGMAVNVSGGLYLEPNYSMSISEDDD</sequence>
<name>A0A382NK37_9ZZZZ</name>
<proteinExistence type="predicted"/>
<evidence type="ECO:0000313" key="1">
    <source>
        <dbReference type="EMBL" id="SVC61573.1"/>
    </source>
</evidence>
<protein>
    <submittedName>
        <fullName evidence="1">Uncharacterized protein</fullName>
    </submittedName>
</protein>
<dbReference type="AlphaFoldDB" id="A0A382NK37"/>
<reference evidence="1" key="1">
    <citation type="submission" date="2018-05" db="EMBL/GenBank/DDBJ databases">
        <authorList>
            <person name="Lanie J.A."/>
            <person name="Ng W.-L."/>
            <person name="Kazmierczak K.M."/>
            <person name="Andrzejewski T.M."/>
            <person name="Davidsen T.M."/>
            <person name="Wayne K.J."/>
            <person name="Tettelin H."/>
            <person name="Glass J.I."/>
            <person name="Rusch D."/>
            <person name="Podicherti R."/>
            <person name="Tsui H.-C.T."/>
            <person name="Winkler M.E."/>
        </authorList>
    </citation>
    <scope>NUCLEOTIDE SEQUENCE</scope>
</reference>
<accession>A0A382NK37</accession>